<dbReference type="InterPro" id="IPR019800">
    <property type="entry name" value="Glyco_hydro_3_AS"/>
</dbReference>
<dbReference type="InterPro" id="IPR026891">
    <property type="entry name" value="Fn3-like"/>
</dbReference>
<dbReference type="Gene3D" id="2.60.40.10">
    <property type="entry name" value="Immunoglobulins"/>
    <property type="match status" value="1"/>
</dbReference>
<sequence length="787" mass="86679">MTNGIKDHIKALVKTMTLEEKALLCSGKNFWQLEGIERLDIPSIMVTDGPHGLRKQAGEADHLGLNQSVKATCFPPAVTSASSWDEAALYEMGQAIGEECVQEEVAVILGPGTNIKRSPLCGRNFEYFSEDPYLAGEMAAAWINGVQSQGIGTSLKHFAANNQEKARLVSNSVVDERALREIYLAPFEKAVKQAQPWTVMCSYNRINDVYSCENEWLLTEVLRKEWGFEGLVMTDWGAMNDRVKALKAGLELEMPGPDPHNDKKIADAVRNGELDEAVLDRAAERLLTMIRKACEVRKKEYDAAAHHKLARRIAAESAVLLKNDGMLPLKKDGSYAVIGAFAEAPRYQGAGSSKINPHQVDCVLDSLRENGIAFEYAPGYELEHDTINQALMEEAAACAKGRDGVIVFAGLPDSYESEGFDRTHLNMPESHTALIEAVAAVNPHITVVLLCGSVVLMPWRERVESILLACLGGEAAGSACADVLTGAVNPSGRLAETFPLSLEDTPCYEHFAGEGKDVEYRESIFVGYRYYDWAEKPVAYPFGYGLSYTTFSYDTMDLIWDEEAEMGEARITVTNTGKTAGGEVVQLYIGKKQSAVMRAVRELKGFKKVFLQPGESQEVVIGLDKRSFSIYDTDLSGWAVEAGTYQIYAASSSRELRLSRELKLQGKQLSGIPGYDVSEVVKDGRFSADREQFKRLFKGELPLTPAASRITLNTTVKEALASEKGKVLLGGLVEGYSAQYAGEDDISRMMLSMLFDMPLRSLAMFGAVKIETLEEIVEEIERLEHLP</sequence>
<dbReference type="SUPFAM" id="SSF52279">
    <property type="entry name" value="Beta-D-glucan exohydrolase, C-terminal domain"/>
    <property type="match status" value="1"/>
</dbReference>
<dbReference type="PRINTS" id="PR00133">
    <property type="entry name" value="GLHYDRLASE3"/>
</dbReference>
<feature type="domain" description="Fibronectin type III-like" evidence="5">
    <location>
        <begin position="583"/>
        <end position="653"/>
    </location>
</feature>
<dbReference type="SMART" id="SM01217">
    <property type="entry name" value="Fn3_like"/>
    <property type="match status" value="1"/>
</dbReference>
<comment type="caution">
    <text evidence="6">The sequence shown here is derived from an EMBL/GenBank/DDBJ whole genome shotgun (WGS) entry which is preliminary data.</text>
</comment>
<comment type="similarity">
    <text evidence="1 4">Belongs to the glycosyl hydrolase 3 family.</text>
</comment>
<accession>A0A3E3DKY5</accession>
<gene>
    <name evidence="6" type="ORF">DWX31_16330</name>
</gene>
<dbReference type="PROSITE" id="PS00775">
    <property type="entry name" value="GLYCOSYL_HYDROL_F3"/>
    <property type="match status" value="1"/>
</dbReference>
<reference evidence="6 7" key="1">
    <citation type="submission" date="2018-08" db="EMBL/GenBank/DDBJ databases">
        <title>A genome reference for cultivated species of the human gut microbiota.</title>
        <authorList>
            <person name="Zou Y."/>
            <person name="Xue W."/>
            <person name="Luo G."/>
        </authorList>
    </citation>
    <scope>NUCLEOTIDE SEQUENCE [LARGE SCALE GENOMIC DNA]</scope>
    <source>
        <strain evidence="6 7">AF19-13AC</strain>
    </source>
</reference>
<dbReference type="Gene3D" id="3.40.50.1700">
    <property type="entry name" value="Glycoside hydrolase family 3 C-terminal domain"/>
    <property type="match status" value="1"/>
</dbReference>
<evidence type="ECO:0000256" key="2">
    <source>
        <dbReference type="ARBA" id="ARBA00022801"/>
    </source>
</evidence>
<proteinExistence type="inferred from homology"/>
<evidence type="ECO:0000313" key="6">
    <source>
        <dbReference type="EMBL" id="RGD69619.1"/>
    </source>
</evidence>
<dbReference type="InterPro" id="IPR001764">
    <property type="entry name" value="Glyco_hydro_3_N"/>
</dbReference>
<dbReference type="FunFam" id="2.60.40.10:FF:000495">
    <property type="entry name" value="Periplasmic beta-glucosidase"/>
    <property type="match status" value="1"/>
</dbReference>
<dbReference type="InterPro" id="IPR017853">
    <property type="entry name" value="GH"/>
</dbReference>
<evidence type="ECO:0000256" key="3">
    <source>
        <dbReference type="ARBA" id="ARBA00023277"/>
    </source>
</evidence>
<dbReference type="GO" id="GO:0005975">
    <property type="term" value="P:carbohydrate metabolic process"/>
    <property type="evidence" value="ECO:0007669"/>
    <property type="project" value="InterPro"/>
</dbReference>
<keyword evidence="3" id="KW-0119">Carbohydrate metabolism</keyword>
<dbReference type="SUPFAM" id="SSF51445">
    <property type="entry name" value="(Trans)glycosidases"/>
    <property type="match status" value="1"/>
</dbReference>
<dbReference type="InterPro" id="IPR036962">
    <property type="entry name" value="Glyco_hydro_3_N_sf"/>
</dbReference>
<evidence type="ECO:0000259" key="5">
    <source>
        <dbReference type="SMART" id="SM01217"/>
    </source>
</evidence>
<dbReference type="PANTHER" id="PTHR42715:SF10">
    <property type="entry name" value="BETA-GLUCOSIDASE"/>
    <property type="match status" value="1"/>
</dbReference>
<dbReference type="Pfam" id="PF00933">
    <property type="entry name" value="Glyco_hydro_3"/>
    <property type="match status" value="1"/>
</dbReference>
<dbReference type="Pfam" id="PF01915">
    <property type="entry name" value="Glyco_hydro_3_C"/>
    <property type="match status" value="1"/>
</dbReference>
<keyword evidence="4" id="KW-0326">Glycosidase</keyword>
<evidence type="ECO:0000256" key="4">
    <source>
        <dbReference type="RuleBase" id="RU361161"/>
    </source>
</evidence>
<dbReference type="Proteomes" id="UP000261023">
    <property type="component" value="Unassembled WGS sequence"/>
</dbReference>
<dbReference type="GO" id="GO:0008422">
    <property type="term" value="F:beta-glucosidase activity"/>
    <property type="evidence" value="ECO:0007669"/>
    <property type="project" value="UniProtKB-ARBA"/>
</dbReference>
<protein>
    <submittedName>
        <fullName evidence="6">Glycosyl hydrolase</fullName>
    </submittedName>
</protein>
<dbReference type="Gene3D" id="3.20.20.300">
    <property type="entry name" value="Glycoside hydrolase, family 3, N-terminal domain"/>
    <property type="match status" value="1"/>
</dbReference>
<organism evidence="6 7">
    <name type="scientific">Hungatella hathewayi</name>
    <dbReference type="NCBI Taxonomy" id="154046"/>
    <lineage>
        <taxon>Bacteria</taxon>
        <taxon>Bacillati</taxon>
        <taxon>Bacillota</taxon>
        <taxon>Clostridia</taxon>
        <taxon>Lachnospirales</taxon>
        <taxon>Lachnospiraceae</taxon>
        <taxon>Hungatella</taxon>
    </lineage>
</organism>
<dbReference type="PANTHER" id="PTHR42715">
    <property type="entry name" value="BETA-GLUCOSIDASE"/>
    <property type="match status" value="1"/>
</dbReference>
<dbReference type="EMBL" id="QTJW01000010">
    <property type="protein sequence ID" value="RGD69619.1"/>
    <property type="molecule type" value="Genomic_DNA"/>
</dbReference>
<dbReference type="Pfam" id="PF14310">
    <property type="entry name" value="Fn3-like"/>
    <property type="match status" value="1"/>
</dbReference>
<dbReference type="OrthoDB" id="9805821at2"/>
<dbReference type="InterPro" id="IPR036881">
    <property type="entry name" value="Glyco_hydro_3_C_sf"/>
</dbReference>
<dbReference type="InterPro" id="IPR050288">
    <property type="entry name" value="Cellulose_deg_GH3"/>
</dbReference>
<dbReference type="InterPro" id="IPR002772">
    <property type="entry name" value="Glyco_hydro_3_C"/>
</dbReference>
<name>A0A3E3DKY5_9FIRM</name>
<evidence type="ECO:0000256" key="1">
    <source>
        <dbReference type="ARBA" id="ARBA00005336"/>
    </source>
</evidence>
<dbReference type="RefSeq" id="WP_063828841.1">
    <property type="nucleotide sequence ID" value="NZ_QTJW01000010.1"/>
</dbReference>
<keyword evidence="2 4" id="KW-0378">Hydrolase</keyword>
<dbReference type="AlphaFoldDB" id="A0A3E3DKY5"/>
<dbReference type="InterPro" id="IPR013783">
    <property type="entry name" value="Ig-like_fold"/>
</dbReference>
<evidence type="ECO:0000313" key="7">
    <source>
        <dbReference type="Proteomes" id="UP000261023"/>
    </source>
</evidence>